<gene>
    <name evidence="1" type="ORF">GPM918_LOCUS43623</name>
    <name evidence="2" type="ORF">SRO942_LOCUS45158</name>
</gene>
<protein>
    <submittedName>
        <fullName evidence="1">Uncharacterized protein</fullName>
    </submittedName>
</protein>
<evidence type="ECO:0000313" key="1">
    <source>
        <dbReference type="EMBL" id="CAF1619204.1"/>
    </source>
</evidence>
<keyword evidence="3" id="KW-1185">Reference proteome</keyword>
<reference evidence="1" key="1">
    <citation type="submission" date="2021-02" db="EMBL/GenBank/DDBJ databases">
        <authorList>
            <person name="Nowell W R."/>
        </authorList>
    </citation>
    <scope>NUCLEOTIDE SEQUENCE</scope>
</reference>
<comment type="caution">
    <text evidence="1">The sequence shown here is derived from an EMBL/GenBank/DDBJ whole genome shotgun (WGS) entry which is preliminary data.</text>
</comment>
<dbReference type="EMBL" id="CAJNOQ010040184">
    <property type="protein sequence ID" value="CAF1619204.1"/>
    <property type="molecule type" value="Genomic_DNA"/>
</dbReference>
<name>A0A816C9X8_9BILA</name>
<organism evidence="1 3">
    <name type="scientific">Didymodactylos carnosus</name>
    <dbReference type="NCBI Taxonomy" id="1234261"/>
    <lineage>
        <taxon>Eukaryota</taxon>
        <taxon>Metazoa</taxon>
        <taxon>Spiralia</taxon>
        <taxon>Gnathifera</taxon>
        <taxon>Rotifera</taxon>
        <taxon>Eurotatoria</taxon>
        <taxon>Bdelloidea</taxon>
        <taxon>Philodinida</taxon>
        <taxon>Philodinidae</taxon>
        <taxon>Didymodactylos</taxon>
    </lineage>
</organism>
<dbReference type="Proteomes" id="UP000681722">
    <property type="component" value="Unassembled WGS sequence"/>
</dbReference>
<dbReference type="AlphaFoldDB" id="A0A816C9X8"/>
<evidence type="ECO:0000313" key="3">
    <source>
        <dbReference type="Proteomes" id="UP000663829"/>
    </source>
</evidence>
<proteinExistence type="predicted"/>
<evidence type="ECO:0000313" key="2">
    <source>
        <dbReference type="EMBL" id="CAF4507850.1"/>
    </source>
</evidence>
<dbReference type="Proteomes" id="UP000663829">
    <property type="component" value="Unassembled WGS sequence"/>
</dbReference>
<sequence>MARVANELISAPPLSGYSSEKEMVDLLLDALKSVLLGDSYSVEQESTLDYDDVQDEDEKYEEGVQDVQMRIRLSSSN</sequence>
<dbReference type="EMBL" id="CAJOBC010107254">
    <property type="protein sequence ID" value="CAF4507850.1"/>
    <property type="molecule type" value="Genomic_DNA"/>
</dbReference>
<accession>A0A816C9X8</accession>